<feature type="transmembrane region" description="Helical" evidence="3">
    <location>
        <begin position="109"/>
        <end position="131"/>
    </location>
</feature>
<sequence length="213" mass="22749">MFDRHLIPVIRSPLTQLAKPLCRAGVSANQVSLTGFAIGMLALPLLAFGCYSWALVAILLNRLLDGLDGAVARETGITDCGGFLDITLDFIFYAAVVLGFALAAPANALPAATLLFAFMGTGSSFLAFAIMAGKRGIDNPVYHHKSLYYLGGLTEGSETIALFVLMCLWPAAFAPLAYGFAMLCAITTLTRLWSGYHTLRPPQRETAQPSQKG</sequence>
<reference evidence="4 5" key="1">
    <citation type="submission" date="2018-09" db="EMBL/GenBank/DDBJ databases">
        <title>Genome sequencing of Aeromonas veronii MS-17-88.</title>
        <authorList>
            <person name="Tekedar H.C."/>
            <person name="Arick M.A."/>
            <person name="Hsu C.-Y."/>
            <person name="Thrash A."/>
            <person name="Karsi A."/>
            <person name="Lawrence M.L."/>
            <person name="Abdelhamed H."/>
        </authorList>
    </citation>
    <scope>NUCLEOTIDE SEQUENCE [LARGE SCALE GENOMIC DNA]</scope>
    <source>
        <strain evidence="4 5">MS 17-88</strain>
    </source>
</reference>
<feature type="transmembrane region" description="Helical" evidence="3">
    <location>
        <begin position="147"/>
        <end position="171"/>
    </location>
</feature>
<dbReference type="Proteomes" id="UP000281725">
    <property type="component" value="Unassembled WGS sequence"/>
</dbReference>
<evidence type="ECO:0000313" key="5">
    <source>
        <dbReference type="Proteomes" id="UP000281725"/>
    </source>
</evidence>
<feature type="transmembrane region" description="Helical" evidence="3">
    <location>
        <begin position="81"/>
        <end position="103"/>
    </location>
</feature>
<dbReference type="GO" id="GO:0016020">
    <property type="term" value="C:membrane"/>
    <property type="evidence" value="ECO:0007669"/>
    <property type="project" value="InterPro"/>
</dbReference>
<evidence type="ECO:0000256" key="3">
    <source>
        <dbReference type="SAM" id="Phobius"/>
    </source>
</evidence>
<dbReference type="InterPro" id="IPR000462">
    <property type="entry name" value="CDP-OH_P_trans"/>
</dbReference>
<dbReference type="Gene3D" id="1.20.120.1760">
    <property type="match status" value="1"/>
</dbReference>
<dbReference type="PROSITE" id="PS00379">
    <property type="entry name" value="CDP_ALCOHOL_P_TRANSF"/>
    <property type="match status" value="1"/>
</dbReference>
<dbReference type="GeneID" id="60843218"/>
<feature type="transmembrane region" description="Helical" evidence="3">
    <location>
        <begin position="177"/>
        <end position="194"/>
    </location>
</feature>
<dbReference type="Pfam" id="PF01066">
    <property type="entry name" value="CDP-OH_P_transf"/>
    <property type="match status" value="1"/>
</dbReference>
<comment type="caution">
    <text evidence="4">The sequence shown here is derived from an EMBL/GenBank/DDBJ whole genome shotgun (WGS) entry which is preliminary data.</text>
</comment>
<evidence type="ECO:0000313" key="4">
    <source>
        <dbReference type="EMBL" id="RKJ90043.1"/>
    </source>
</evidence>
<dbReference type="InterPro" id="IPR048254">
    <property type="entry name" value="CDP_ALCOHOL_P_TRANSF_CS"/>
</dbReference>
<dbReference type="GO" id="GO:0008654">
    <property type="term" value="P:phospholipid biosynthetic process"/>
    <property type="evidence" value="ECO:0007669"/>
    <property type="project" value="InterPro"/>
</dbReference>
<proteinExistence type="inferred from homology"/>
<feature type="transmembrane region" description="Helical" evidence="3">
    <location>
        <begin position="36"/>
        <end position="60"/>
    </location>
</feature>
<dbReference type="GO" id="GO:0016780">
    <property type="term" value="F:phosphotransferase activity, for other substituted phosphate groups"/>
    <property type="evidence" value="ECO:0007669"/>
    <property type="project" value="InterPro"/>
</dbReference>
<accession>A0A3A9INK4</accession>
<comment type="similarity">
    <text evidence="2">Belongs to the CDP-alcohol phosphatidyltransferase class-I family.</text>
</comment>
<keyword evidence="3" id="KW-1133">Transmembrane helix</keyword>
<keyword evidence="3" id="KW-0472">Membrane</keyword>
<accession>A0A318DR21</accession>
<name>A0A318DR21_AERVE</name>
<gene>
    <name evidence="4" type="ORF">D6R50_12620</name>
</gene>
<keyword evidence="3" id="KW-0812">Transmembrane</keyword>
<dbReference type="AlphaFoldDB" id="A0A318DR21"/>
<dbReference type="EMBL" id="RAWX01000002">
    <property type="protein sequence ID" value="RKJ90043.1"/>
    <property type="molecule type" value="Genomic_DNA"/>
</dbReference>
<evidence type="ECO:0000256" key="1">
    <source>
        <dbReference type="ARBA" id="ARBA00022679"/>
    </source>
</evidence>
<dbReference type="InterPro" id="IPR043130">
    <property type="entry name" value="CDP-OH_PTrfase_TM_dom"/>
</dbReference>
<keyword evidence="1 2" id="KW-0808">Transferase</keyword>
<evidence type="ECO:0000256" key="2">
    <source>
        <dbReference type="RuleBase" id="RU003750"/>
    </source>
</evidence>
<organism evidence="4 5">
    <name type="scientific">Aeromonas veronii</name>
    <dbReference type="NCBI Taxonomy" id="654"/>
    <lineage>
        <taxon>Bacteria</taxon>
        <taxon>Pseudomonadati</taxon>
        <taxon>Pseudomonadota</taxon>
        <taxon>Gammaproteobacteria</taxon>
        <taxon>Aeromonadales</taxon>
        <taxon>Aeromonadaceae</taxon>
        <taxon>Aeromonas</taxon>
    </lineage>
</organism>
<protein>
    <submittedName>
        <fullName evidence="4">CDP-alcohol phosphatidyltransferase family protein</fullName>
    </submittedName>
</protein>
<dbReference type="RefSeq" id="WP_005334287.1">
    <property type="nucleotide sequence ID" value="NZ_CP044060.1"/>
</dbReference>